<feature type="transmembrane region" description="Helical" evidence="1">
    <location>
        <begin position="44"/>
        <end position="73"/>
    </location>
</feature>
<dbReference type="InterPro" id="IPR016566">
    <property type="entry name" value="UCP010219"/>
</dbReference>
<keyword evidence="3" id="KW-1185">Reference proteome</keyword>
<dbReference type="RefSeq" id="WP_034373333.1">
    <property type="nucleotide sequence ID" value="NZ_CP023482.1"/>
</dbReference>
<keyword evidence="1" id="KW-0812">Transmembrane</keyword>
<gene>
    <name evidence="2" type="ORF">COP05_04995</name>
</gene>
<protein>
    <submittedName>
        <fullName evidence="2">DUF3159 domain-containing protein</fullName>
    </submittedName>
</protein>
<evidence type="ECO:0000313" key="3">
    <source>
        <dbReference type="Proteomes" id="UP000815698"/>
    </source>
</evidence>
<organism evidence="2 3">
    <name type="scientific">Dermabacter jinjuensis</name>
    <dbReference type="NCBI Taxonomy" id="1667168"/>
    <lineage>
        <taxon>Bacteria</taxon>
        <taxon>Bacillati</taxon>
        <taxon>Actinomycetota</taxon>
        <taxon>Actinomycetes</taxon>
        <taxon>Micrococcales</taxon>
        <taxon>Dermabacteraceae</taxon>
        <taxon>Dermabacter</taxon>
    </lineage>
</organism>
<dbReference type="PIRSF" id="PIRSF010219">
    <property type="entry name" value="UCP010219"/>
    <property type="match status" value="1"/>
</dbReference>
<name>A0ABM6PNN4_9MICO</name>
<evidence type="ECO:0000313" key="2">
    <source>
        <dbReference type="EMBL" id="ATH96516.1"/>
    </source>
</evidence>
<keyword evidence="1" id="KW-1133">Transmembrane helix</keyword>
<dbReference type="EMBL" id="CP023482">
    <property type="protein sequence ID" value="ATH96516.1"/>
    <property type="molecule type" value="Genomic_DNA"/>
</dbReference>
<sequence length="232" mass="23927">MTSPSSAPEPPATGLKASFSSEEYSVVDAIGGVRGLVESVVPTLLFVILFLLTRNVVIASAASLAVVAIALIWRIVTKSQVTPAISGAIGVALGAFIAIKSGNGSGFYVPGLVTNAVYAIGLLLSVLVRHPAVGYVAAIVDPRVAQWRSSKAGMRTYTSSTLLFAGLFVLKVAVQAPLYFAGATDALGVAKLLMGIPAFVLVTYAVFLQHRALVGRMESDASRASHPSAPSA</sequence>
<feature type="transmembrane region" description="Helical" evidence="1">
    <location>
        <begin position="80"/>
        <end position="99"/>
    </location>
</feature>
<dbReference type="Pfam" id="PF11361">
    <property type="entry name" value="DUF3159"/>
    <property type="match status" value="1"/>
</dbReference>
<reference evidence="2 3" key="1">
    <citation type="journal article" date="2016" name="Int. J. Syst. Evol. Microbiol.">
        <title>Dermabacter jinjuensis sp. nov., a novel species of the genus Dermabacter isolated from a clinical specimen.</title>
        <authorList>
            <person name="Park Y.K."/>
            <person name="Lee K.M."/>
            <person name="Lee W.K."/>
            <person name="Cho M.J."/>
            <person name="Lee H.S."/>
            <person name="Cho Y.G."/>
            <person name="Lee Y.C."/>
            <person name="Lee W.K."/>
            <person name="Seong W.K."/>
            <person name="Hwang K.J."/>
        </authorList>
    </citation>
    <scope>NUCLEOTIDE SEQUENCE [LARGE SCALE GENOMIC DNA]</scope>
    <source>
        <strain evidence="2 3">32T</strain>
    </source>
</reference>
<evidence type="ECO:0000256" key="1">
    <source>
        <dbReference type="SAM" id="Phobius"/>
    </source>
</evidence>
<proteinExistence type="predicted"/>
<dbReference type="Proteomes" id="UP000815698">
    <property type="component" value="Chromosome"/>
</dbReference>
<accession>A0ABM6PNN4</accession>
<feature type="transmembrane region" description="Helical" evidence="1">
    <location>
        <begin position="186"/>
        <end position="207"/>
    </location>
</feature>
<keyword evidence="1" id="KW-0472">Membrane</keyword>